<dbReference type="Pfam" id="PF21221">
    <property type="entry name" value="B_lactamase-like_C"/>
    <property type="match status" value="1"/>
</dbReference>
<sequence>MTSWRLSRNSVSELRPVLSYPFEAAPEHGELCEVAPGVYWLRMPLPLALDHINLYLLEDEDGWWIIDSGIALGPTEEIWEQIFANQLGDKPVKAVVATHWHPDHTGMAGWLCDRWQVPFYCTQGEYLTGLVYTRATSEHFGWTNEQHQIRAGRGQVGADAARKSMGGAGHITRSLPTSYRRLEEGTRLTINGQRWRVVVGSGHSPEHACLYGESLNVLISGDQVIPRITSNISVSGIEPEGNPLREWLQSHERFLQVLPDDVLVLPAHNLPFYGLHHRLRYLIEHHEDHLLALEEACSDIAQTAVELLPVLFKRELSDSQIGLALGECIAHLNYLYHRGQLERSVDDEGRYRYLAVDDTLPMRLRKRQHQADTELPVQV</sequence>
<name>A0AAP8MFH5_9GAMM</name>
<keyword evidence="3" id="KW-1185">Reference proteome</keyword>
<dbReference type="InterPro" id="IPR048933">
    <property type="entry name" value="B_lactamase-like_C"/>
</dbReference>
<reference evidence="2 3" key="1">
    <citation type="submission" date="2018-01" db="EMBL/GenBank/DDBJ databases">
        <title>The draft genome sequence of Halioglobus japonicus S1-36.</title>
        <authorList>
            <person name="Du Z.-J."/>
            <person name="Shi M.-J."/>
        </authorList>
    </citation>
    <scope>NUCLEOTIDE SEQUENCE [LARGE SCALE GENOMIC DNA]</scope>
    <source>
        <strain evidence="2 3">S1-36</strain>
    </source>
</reference>
<dbReference type="Pfam" id="PF00753">
    <property type="entry name" value="Lactamase_B"/>
    <property type="match status" value="1"/>
</dbReference>
<dbReference type="InterPro" id="IPR050662">
    <property type="entry name" value="Sec-metab_biosynth-thioest"/>
</dbReference>
<accession>A0AAP8MFH5</accession>
<dbReference type="InterPro" id="IPR001279">
    <property type="entry name" value="Metallo-B-lactamas"/>
</dbReference>
<evidence type="ECO:0000259" key="1">
    <source>
        <dbReference type="SMART" id="SM00849"/>
    </source>
</evidence>
<dbReference type="SMART" id="SM00849">
    <property type="entry name" value="Lactamase_B"/>
    <property type="match status" value="1"/>
</dbReference>
<dbReference type="PANTHER" id="PTHR23131:SF4">
    <property type="entry name" value="METALLO-BETA-LACTAMASE SUPERFAMILY POTEIN"/>
    <property type="match status" value="1"/>
</dbReference>
<dbReference type="KEGG" id="hja:BST95_12085"/>
<dbReference type="SUPFAM" id="SSF56281">
    <property type="entry name" value="Metallo-hydrolase/oxidoreductase"/>
    <property type="match status" value="1"/>
</dbReference>
<dbReference type="InterPro" id="IPR036388">
    <property type="entry name" value="WH-like_DNA-bd_sf"/>
</dbReference>
<feature type="domain" description="Metallo-beta-lactamase" evidence="1">
    <location>
        <begin position="51"/>
        <end position="268"/>
    </location>
</feature>
<dbReference type="PANTHER" id="PTHR23131">
    <property type="entry name" value="ENDORIBONUCLEASE LACTB2"/>
    <property type="match status" value="1"/>
</dbReference>
<comment type="caution">
    <text evidence="2">The sequence shown here is derived from an EMBL/GenBank/DDBJ whole genome shotgun (WGS) entry which is preliminary data.</text>
</comment>
<proteinExistence type="predicted"/>
<dbReference type="EMBL" id="PKUR01000002">
    <property type="protein sequence ID" value="PLW86903.1"/>
    <property type="molecule type" value="Genomic_DNA"/>
</dbReference>
<gene>
    <name evidence="2" type="ORF">C0029_11090</name>
</gene>
<evidence type="ECO:0000313" key="3">
    <source>
        <dbReference type="Proteomes" id="UP000235162"/>
    </source>
</evidence>
<evidence type="ECO:0000313" key="2">
    <source>
        <dbReference type="EMBL" id="PLW86903.1"/>
    </source>
</evidence>
<dbReference type="AlphaFoldDB" id="A0AAP8MFH5"/>
<dbReference type="Proteomes" id="UP000235162">
    <property type="component" value="Unassembled WGS sequence"/>
</dbReference>
<dbReference type="InterPro" id="IPR036866">
    <property type="entry name" value="RibonucZ/Hydroxyglut_hydro"/>
</dbReference>
<dbReference type="Gene3D" id="1.10.10.10">
    <property type="entry name" value="Winged helix-like DNA-binding domain superfamily/Winged helix DNA-binding domain"/>
    <property type="match status" value="1"/>
</dbReference>
<organism evidence="2 3">
    <name type="scientific">Halioglobus japonicus</name>
    <dbReference type="NCBI Taxonomy" id="930805"/>
    <lineage>
        <taxon>Bacteria</taxon>
        <taxon>Pseudomonadati</taxon>
        <taxon>Pseudomonadota</taxon>
        <taxon>Gammaproteobacteria</taxon>
        <taxon>Cellvibrionales</taxon>
        <taxon>Halieaceae</taxon>
        <taxon>Halioglobus</taxon>
    </lineage>
</organism>
<protein>
    <submittedName>
        <fullName evidence="2">MBL fold metallo-hydrolase</fullName>
    </submittedName>
</protein>
<dbReference type="Gene3D" id="3.60.15.10">
    <property type="entry name" value="Ribonuclease Z/Hydroxyacylglutathione hydrolase-like"/>
    <property type="match status" value="1"/>
</dbReference>